<feature type="region of interest" description="Disordered" evidence="1">
    <location>
        <begin position="49"/>
        <end position="75"/>
    </location>
</feature>
<dbReference type="Ensembl" id="ENSPKIT00000021170.1">
    <property type="protein sequence ID" value="ENSPKIP00000040152.1"/>
    <property type="gene ID" value="ENSPKIG00000017236.1"/>
</dbReference>
<evidence type="ECO:0000313" key="3">
    <source>
        <dbReference type="Proteomes" id="UP000261540"/>
    </source>
</evidence>
<proteinExistence type="predicted"/>
<dbReference type="AlphaFoldDB" id="A0A3B3TA75"/>
<keyword evidence="3" id="KW-1185">Reference proteome</keyword>
<name>A0A3B3TA75_9TELE</name>
<reference evidence="2" key="2">
    <citation type="submission" date="2025-09" db="UniProtKB">
        <authorList>
            <consortium name="Ensembl"/>
        </authorList>
    </citation>
    <scope>IDENTIFICATION</scope>
</reference>
<organism evidence="2 3">
    <name type="scientific">Paramormyrops kingsleyae</name>
    <dbReference type="NCBI Taxonomy" id="1676925"/>
    <lineage>
        <taxon>Eukaryota</taxon>
        <taxon>Metazoa</taxon>
        <taxon>Chordata</taxon>
        <taxon>Craniata</taxon>
        <taxon>Vertebrata</taxon>
        <taxon>Euteleostomi</taxon>
        <taxon>Actinopterygii</taxon>
        <taxon>Neopterygii</taxon>
        <taxon>Teleostei</taxon>
        <taxon>Osteoglossocephala</taxon>
        <taxon>Osteoglossomorpha</taxon>
        <taxon>Osteoglossiformes</taxon>
        <taxon>Mormyridae</taxon>
        <taxon>Paramormyrops</taxon>
    </lineage>
</organism>
<dbReference type="GeneTree" id="ENSGT00980000198836"/>
<protein>
    <submittedName>
        <fullName evidence="2">Si:ch211-202f5.3</fullName>
    </submittedName>
</protein>
<reference evidence="2" key="1">
    <citation type="submission" date="2025-08" db="UniProtKB">
        <authorList>
            <consortium name="Ensembl"/>
        </authorList>
    </citation>
    <scope>IDENTIFICATION</scope>
</reference>
<accession>A0A3B3TA75</accession>
<feature type="compositionally biased region" description="Low complexity" evidence="1">
    <location>
        <begin position="51"/>
        <end position="71"/>
    </location>
</feature>
<evidence type="ECO:0000256" key="1">
    <source>
        <dbReference type="SAM" id="MobiDB-lite"/>
    </source>
</evidence>
<sequence length="105" mass="11314">MSNLNLSLDNPYGSVTIPRAKLSSVEDGSVVIANPAAVYNAAGPSALNPYGNFQPQGEQGPQGPSGQTPMPYQGMGSTYVIKETEEKDSCCYTCWCCCCRRRKKK</sequence>
<dbReference type="Proteomes" id="UP000261540">
    <property type="component" value="Unplaced"/>
</dbReference>
<evidence type="ECO:0000313" key="2">
    <source>
        <dbReference type="Ensembl" id="ENSPKIP00000040152.1"/>
    </source>
</evidence>